<dbReference type="EMBL" id="FNQE01000001">
    <property type="protein sequence ID" value="SDY45126.1"/>
    <property type="molecule type" value="Genomic_DNA"/>
</dbReference>
<evidence type="ECO:0008006" key="3">
    <source>
        <dbReference type="Google" id="ProtNLM"/>
    </source>
</evidence>
<organism evidence="1 2">
    <name type="scientific">Proteiniborus ethanoligenes</name>
    <dbReference type="NCBI Taxonomy" id="415015"/>
    <lineage>
        <taxon>Bacteria</taxon>
        <taxon>Bacillati</taxon>
        <taxon>Bacillota</taxon>
        <taxon>Clostridia</taxon>
        <taxon>Eubacteriales</taxon>
        <taxon>Proteiniborus</taxon>
    </lineage>
</organism>
<gene>
    <name evidence="1" type="ORF">SAMN05660462_00070</name>
</gene>
<dbReference type="InterPro" id="IPR054845">
    <property type="entry name" value="Exosporium_prot_C"/>
</dbReference>
<dbReference type="RefSeq" id="WP_091725645.1">
    <property type="nucleotide sequence ID" value="NZ_FNQE01000001.1"/>
</dbReference>
<dbReference type="OrthoDB" id="2381017at2"/>
<protein>
    <recommendedName>
        <fullName evidence="3">SipL SPOCS domain-containing protein</fullName>
    </recommendedName>
</protein>
<name>A0A1H3JYW6_9FIRM</name>
<reference evidence="1 2" key="1">
    <citation type="submission" date="2016-10" db="EMBL/GenBank/DDBJ databases">
        <authorList>
            <person name="de Groot N.N."/>
        </authorList>
    </citation>
    <scope>NUCLEOTIDE SEQUENCE [LARGE SCALE GENOMIC DNA]</scope>
    <source>
        <strain evidence="1 2">DSM 21650</strain>
    </source>
</reference>
<keyword evidence="2" id="KW-1185">Reference proteome</keyword>
<dbReference type="Proteomes" id="UP000198625">
    <property type="component" value="Unassembled WGS sequence"/>
</dbReference>
<dbReference type="AlphaFoldDB" id="A0A1H3JYW6"/>
<accession>A0A1H3JYW6</accession>
<proteinExistence type="predicted"/>
<evidence type="ECO:0000313" key="2">
    <source>
        <dbReference type="Proteomes" id="UP000198625"/>
    </source>
</evidence>
<dbReference type="NCBIfam" id="NF045794">
    <property type="entry name" value="CsxC_fam"/>
    <property type="match status" value="1"/>
</dbReference>
<evidence type="ECO:0000313" key="1">
    <source>
        <dbReference type="EMBL" id="SDY45126.1"/>
    </source>
</evidence>
<dbReference type="STRING" id="415015.SAMN05660462_00070"/>
<sequence>MMVNVRAEYPEDYKEIYIDPNIIHIMSQEKKENKEYPEEKLESEEIFMESCPNKQVEIVALASGAVVKIPALLAVLKVQINLESLIELSEPIFHIKEIKKKVNISQCILMQDTEVLFIRGFIRKDISYYTKVNSGYTGAFGEVQTLTINIPFKCTTLVKYNIMEPDKTVKSTIKEFVCIKDKNILDEDISESVKIVYEDLVSINQDTNEYYNEPIYCEIVSSKIIENESLIVNTEVINQEQRIHGIKCDGILYITIRILQNRLITIPAISSGQELTILPKL</sequence>